<accession>A0A814TQ02</accession>
<dbReference type="CDD" id="cd04301">
    <property type="entry name" value="NAT_SF"/>
    <property type="match status" value="1"/>
</dbReference>
<reference evidence="2" key="1">
    <citation type="submission" date="2021-02" db="EMBL/GenBank/DDBJ databases">
        <authorList>
            <person name="Nowell W R."/>
        </authorList>
    </citation>
    <scope>NUCLEOTIDE SEQUENCE</scope>
</reference>
<dbReference type="GO" id="GO:0016747">
    <property type="term" value="F:acyltransferase activity, transferring groups other than amino-acyl groups"/>
    <property type="evidence" value="ECO:0007669"/>
    <property type="project" value="InterPro"/>
</dbReference>
<dbReference type="AlphaFoldDB" id="A0A814TQ02"/>
<dbReference type="Proteomes" id="UP000663881">
    <property type="component" value="Unassembled WGS sequence"/>
</dbReference>
<dbReference type="Proteomes" id="UP000663844">
    <property type="component" value="Unassembled WGS sequence"/>
</dbReference>
<feature type="domain" description="N-acetyltransferase" evidence="1">
    <location>
        <begin position="30"/>
        <end position="207"/>
    </location>
</feature>
<evidence type="ECO:0000313" key="6">
    <source>
        <dbReference type="Proteomes" id="UP000663845"/>
    </source>
</evidence>
<dbReference type="EMBL" id="CAJOAZ010004463">
    <property type="protein sequence ID" value="CAF4060421.1"/>
    <property type="molecule type" value="Genomic_DNA"/>
</dbReference>
<dbReference type="EMBL" id="CAJOAY010000515">
    <property type="protein sequence ID" value="CAF3682548.1"/>
    <property type="molecule type" value="Genomic_DNA"/>
</dbReference>
<sequence>MYTYARALAQLKPFRIICQRFNSCSIDNQFRLRRAVDTDNVSLAQLNQQSFFETYVDDCDTPYSKDDIKKYFRTSVSPETFADKIADSKQAIWIVEDKTNDEIVAFANAGPYNMPLSNVQAENDGQFYRLYIQRDYQDYGLGHCLMKVALSWLEKQFPGRPIWLGVWSGNLKGQEFHKKYNFHKVDERYYQVGNFKRHSFVMRRDSSSS</sequence>
<dbReference type="Proteomes" id="UP000663845">
    <property type="component" value="Unassembled WGS sequence"/>
</dbReference>
<gene>
    <name evidence="2" type="ORF">JYZ213_LOCUS24841</name>
    <name evidence="4" type="ORF">OKA104_LOCUS11227</name>
    <name evidence="5" type="ORF">OXD698_LOCUS33087</name>
    <name evidence="3" type="ORF">VCS650_LOCUS26183</name>
</gene>
<dbReference type="Proteomes" id="UP000663891">
    <property type="component" value="Unassembled WGS sequence"/>
</dbReference>
<dbReference type="Pfam" id="PF00583">
    <property type="entry name" value="Acetyltransf_1"/>
    <property type="match status" value="1"/>
</dbReference>
<dbReference type="EMBL" id="CAJNON010000347">
    <property type="protein sequence ID" value="CAF1211038.1"/>
    <property type="molecule type" value="Genomic_DNA"/>
</dbReference>
<evidence type="ECO:0000313" key="2">
    <source>
        <dbReference type="EMBL" id="CAF1164411.1"/>
    </source>
</evidence>
<dbReference type="InterPro" id="IPR016181">
    <property type="entry name" value="Acyl_CoA_acyltransferase"/>
</dbReference>
<dbReference type="SUPFAM" id="SSF55729">
    <property type="entry name" value="Acyl-CoA N-acyltransferases (Nat)"/>
    <property type="match status" value="1"/>
</dbReference>
<evidence type="ECO:0000313" key="4">
    <source>
        <dbReference type="EMBL" id="CAF3682548.1"/>
    </source>
</evidence>
<evidence type="ECO:0000313" key="5">
    <source>
        <dbReference type="EMBL" id="CAF4060421.1"/>
    </source>
</evidence>
<dbReference type="PROSITE" id="PS51186">
    <property type="entry name" value="GNAT"/>
    <property type="match status" value="1"/>
</dbReference>
<name>A0A814TQ02_9BILA</name>
<evidence type="ECO:0000259" key="1">
    <source>
        <dbReference type="PROSITE" id="PS51186"/>
    </source>
</evidence>
<organism evidence="2 6">
    <name type="scientific">Adineta steineri</name>
    <dbReference type="NCBI Taxonomy" id="433720"/>
    <lineage>
        <taxon>Eukaryota</taxon>
        <taxon>Metazoa</taxon>
        <taxon>Spiralia</taxon>
        <taxon>Gnathifera</taxon>
        <taxon>Rotifera</taxon>
        <taxon>Eurotatoria</taxon>
        <taxon>Bdelloidea</taxon>
        <taxon>Adinetida</taxon>
        <taxon>Adinetidae</taxon>
        <taxon>Adineta</taxon>
    </lineage>
</organism>
<dbReference type="Gene3D" id="3.40.630.30">
    <property type="match status" value="1"/>
</dbReference>
<dbReference type="OrthoDB" id="2106110at2759"/>
<proteinExistence type="predicted"/>
<dbReference type="EMBL" id="CAJNOG010000310">
    <property type="protein sequence ID" value="CAF1164411.1"/>
    <property type="molecule type" value="Genomic_DNA"/>
</dbReference>
<dbReference type="InterPro" id="IPR000182">
    <property type="entry name" value="GNAT_dom"/>
</dbReference>
<comment type="caution">
    <text evidence="2">The sequence shown here is derived from an EMBL/GenBank/DDBJ whole genome shotgun (WGS) entry which is preliminary data.</text>
</comment>
<protein>
    <recommendedName>
        <fullName evidence="1">N-acetyltransferase domain-containing protein</fullName>
    </recommendedName>
</protein>
<evidence type="ECO:0000313" key="3">
    <source>
        <dbReference type="EMBL" id="CAF1211038.1"/>
    </source>
</evidence>